<reference evidence="4 5" key="1">
    <citation type="submission" date="2017-02" db="EMBL/GenBank/DDBJ databases">
        <title>Chromobacterium haemolyticum H5244.</title>
        <authorList>
            <person name="Gulvik C.A."/>
        </authorList>
    </citation>
    <scope>NUCLEOTIDE SEQUENCE [LARGE SCALE GENOMIC DNA]</scope>
    <source>
        <strain evidence="4 5">H5244</strain>
    </source>
</reference>
<dbReference type="EMBL" id="JAFLRD010000004">
    <property type="protein sequence ID" value="MBO0415164.1"/>
    <property type="molecule type" value="Genomic_DNA"/>
</dbReference>
<feature type="domain" description="Cupin type-2" evidence="2">
    <location>
        <begin position="49"/>
        <end position="119"/>
    </location>
</feature>
<dbReference type="EMBL" id="MUKV01000034">
    <property type="protein sequence ID" value="OQS34179.1"/>
    <property type="molecule type" value="Genomic_DNA"/>
</dbReference>
<dbReference type="InterPro" id="IPR013096">
    <property type="entry name" value="Cupin_2"/>
</dbReference>
<dbReference type="Proteomes" id="UP000664349">
    <property type="component" value="Unassembled WGS sequence"/>
</dbReference>
<reference evidence="3 6" key="2">
    <citation type="submission" date="2021-03" db="EMBL/GenBank/DDBJ databases">
        <title>First Case of infection caused by Chromobacterium haemolyticum derived from water in China.</title>
        <authorList>
            <person name="Chen J."/>
            <person name="Liu C."/>
        </authorList>
    </citation>
    <scope>NUCLEOTIDE SEQUENCE [LARGE SCALE GENOMIC DNA]</scope>
    <source>
        <strain evidence="3 6">WJ-5</strain>
    </source>
</reference>
<dbReference type="InterPro" id="IPR014710">
    <property type="entry name" value="RmlC-like_jellyroll"/>
</dbReference>
<dbReference type="OrthoDB" id="116921at2"/>
<evidence type="ECO:0000313" key="6">
    <source>
        <dbReference type="Proteomes" id="UP000664349"/>
    </source>
</evidence>
<keyword evidence="6" id="KW-1185">Reference proteome</keyword>
<protein>
    <submittedName>
        <fullName evidence="3 4">Cupin</fullName>
    </submittedName>
</protein>
<dbReference type="InterPro" id="IPR011051">
    <property type="entry name" value="RmlC_Cupin_sf"/>
</dbReference>
<comment type="caution">
    <text evidence="4">The sequence shown here is derived from an EMBL/GenBank/DDBJ whole genome shotgun (WGS) entry which is preliminary data.</text>
</comment>
<dbReference type="PANTHER" id="PTHR35848:SF9">
    <property type="entry name" value="SLL1358 PROTEIN"/>
    <property type="match status" value="1"/>
</dbReference>
<dbReference type="PANTHER" id="PTHR35848">
    <property type="entry name" value="OXALATE-BINDING PROTEIN"/>
    <property type="match status" value="1"/>
</dbReference>
<dbReference type="Gene3D" id="2.60.120.10">
    <property type="entry name" value="Jelly Rolls"/>
    <property type="match status" value="1"/>
</dbReference>
<dbReference type="SUPFAM" id="SSF51182">
    <property type="entry name" value="RmlC-like cupins"/>
    <property type="match status" value="1"/>
</dbReference>
<organism evidence="4 5">
    <name type="scientific">Chromobacterium haemolyticum</name>
    <dbReference type="NCBI Taxonomy" id="394935"/>
    <lineage>
        <taxon>Bacteria</taxon>
        <taxon>Pseudomonadati</taxon>
        <taxon>Pseudomonadota</taxon>
        <taxon>Betaproteobacteria</taxon>
        <taxon>Neisseriales</taxon>
        <taxon>Chromobacteriaceae</taxon>
        <taxon>Chromobacterium</taxon>
    </lineage>
</organism>
<dbReference type="GO" id="GO:0046872">
    <property type="term" value="F:metal ion binding"/>
    <property type="evidence" value="ECO:0007669"/>
    <property type="project" value="UniProtKB-KW"/>
</dbReference>
<proteinExistence type="predicted"/>
<accession>A0A1W0CHI3</accession>
<dbReference type="CDD" id="cd02224">
    <property type="entry name" value="cupin_SPO2919-like"/>
    <property type="match status" value="1"/>
</dbReference>
<dbReference type="Pfam" id="PF07883">
    <property type="entry name" value="Cupin_2"/>
    <property type="match status" value="1"/>
</dbReference>
<evidence type="ECO:0000259" key="2">
    <source>
        <dbReference type="Pfam" id="PF07883"/>
    </source>
</evidence>
<evidence type="ECO:0000313" key="3">
    <source>
        <dbReference type="EMBL" id="MBO0415164.1"/>
    </source>
</evidence>
<name>A0A1W0CHI3_9NEIS</name>
<dbReference type="GeneID" id="58561771"/>
<dbReference type="RefSeq" id="WP_043589867.1">
    <property type="nucleotide sequence ID" value="NZ_AP019312.1"/>
</dbReference>
<sequence length="171" mass="18771">MSPRPDCIRHWSELIEADSQSYPDSREPLARGAALGKHYGFARLGIHHELLAPGQRTSWPHAEKTEDEFVHVLEGEPDVWLDGALHRLRPGDSVGFKAGTGLAHTFINNTAQPVRLLCVGDVNRADNQVHYPLHPARNAAIGPLHWSDAPERPLGDHDGLPDLLRAAGGPF</sequence>
<evidence type="ECO:0000256" key="1">
    <source>
        <dbReference type="ARBA" id="ARBA00022723"/>
    </source>
</evidence>
<evidence type="ECO:0000313" key="4">
    <source>
        <dbReference type="EMBL" id="OQS34179.1"/>
    </source>
</evidence>
<keyword evidence="1" id="KW-0479">Metal-binding</keyword>
<dbReference type="InterPro" id="IPR051610">
    <property type="entry name" value="GPI/OXD"/>
</dbReference>
<dbReference type="AlphaFoldDB" id="A0A1W0CHI3"/>
<evidence type="ECO:0000313" key="5">
    <source>
        <dbReference type="Proteomes" id="UP000192721"/>
    </source>
</evidence>
<dbReference type="Proteomes" id="UP000192721">
    <property type="component" value="Unassembled WGS sequence"/>
</dbReference>
<gene>
    <name evidence="4" type="ORF">B0T45_19415</name>
    <name evidence="3" type="ORF">J1C50_06535</name>
</gene>